<feature type="transmembrane region" description="Helical" evidence="10">
    <location>
        <begin position="360"/>
        <end position="377"/>
    </location>
</feature>
<sequence length="738" mass="76173">MEKFLIFTIVGLSLSAIYAVISSGLVLTYTTTGIFNFAHGAIGMLAAFAYWQVRFDWGWPAPLALLVVIGVLAPAFGFLLERVIMRGLVGTSEATRLVVSISLLVGLIGLANLIWEPGRSRPMAQFFQGESIDLGVTSITYQQAITIVVAIAVAAGLRFLLRRTRIGVSMRANVDDRSLTLLNGARPNRIALLSWALGCALAAIGGILIAPSLSLEAGSLSLLIVNAYAAAIFGRLRSLPLTFLGAIIIGLTEGYLAGYLPGDNVYLAGFRPAAAVLILFLALLLVPNPRLRTRGQVREHFPSPSRSGVAMVAAAVVVIGVVMVTTLDTTSLISYGQIFPLGIVALSLVPLVGYAGQISLAQLTFAGIGAVAAAHHGAGGSPLGLVLAIVFAAAVGALVALPVMRLSGIYLALATAAFAVFMDRWIFNLQDFDLGPLSISLFGFGSTTIAPLEVFGYAFDSPGSRLLLSAVAFALTILVVASLRWSRFGRQLVAMRDSEAACATFGLNLVWPRVGVFTLSAGIAGLGGALYGMQLGTVAPDRFNLLAGLPIFILVVVGGAGLIGGALFAGFSLFGLIPLTSGFGPLFAKVNTVTPGLTGIGLGRNPSGVVPLMSAGVATLRGDSLALGGMVAAMAGAYALRLADVIANWPFVLLLIASFLVAGVAAGVRARPDADDAPAEPSIDDLEWVGVTVPWTPRHLSRVEAALALDEVAAAGGARGTAPPAPPVAAVGAERGEG</sequence>
<feature type="transmembrane region" description="Helical" evidence="10">
    <location>
        <begin position="6"/>
        <end position="27"/>
    </location>
</feature>
<feature type="transmembrane region" description="Helical" evidence="10">
    <location>
        <begin position="514"/>
        <end position="533"/>
    </location>
</feature>
<reference evidence="11" key="1">
    <citation type="submission" date="2023-01" db="EMBL/GenBank/DDBJ databases">
        <title>The diversity of Class Acidimicrobiia in South China Sea sediment environments and the proposal of Iamia marina sp. nov., a novel species of the genus Iamia.</title>
        <authorList>
            <person name="He Y."/>
            <person name="Tian X."/>
        </authorList>
    </citation>
    <scope>NUCLEOTIDE SEQUENCE</scope>
    <source>
        <strain evidence="11">DSM 19957</strain>
    </source>
</reference>
<feature type="transmembrane region" description="Helical" evidence="10">
    <location>
        <begin position="439"/>
        <end position="459"/>
    </location>
</feature>
<keyword evidence="12" id="KW-1185">Reference proteome</keyword>
<feature type="transmembrane region" description="Helical" evidence="10">
    <location>
        <begin position="63"/>
        <end position="85"/>
    </location>
</feature>
<dbReference type="InterPro" id="IPR052157">
    <property type="entry name" value="BCAA_transport_permease"/>
</dbReference>
<evidence type="ECO:0000256" key="7">
    <source>
        <dbReference type="ARBA" id="ARBA00023136"/>
    </source>
</evidence>
<dbReference type="PANTHER" id="PTHR11795:SF445">
    <property type="entry name" value="AMINO ACID ABC TRANSPORTER PERMEASE PROTEIN"/>
    <property type="match status" value="1"/>
</dbReference>
<dbReference type="KEGG" id="ima:PO878_16720"/>
<keyword evidence="7 10" id="KW-0472">Membrane</keyword>
<name>A0AAE9YE23_9ACTN</name>
<dbReference type="AlphaFoldDB" id="A0AAE9YE23"/>
<dbReference type="GO" id="GO:0006865">
    <property type="term" value="P:amino acid transport"/>
    <property type="evidence" value="ECO:0007669"/>
    <property type="project" value="UniProtKB-KW"/>
</dbReference>
<dbReference type="CDD" id="cd06581">
    <property type="entry name" value="TM_PBP1_LivM_like"/>
    <property type="match status" value="1"/>
</dbReference>
<keyword evidence="5" id="KW-0029">Amino-acid transport</keyword>
<dbReference type="InterPro" id="IPR001851">
    <property type="entry name" value="ABC_transp_permease"/>
</dbReference>
<evidence type="ECO:0000256" key="6">
    <source>
        <dbReference type="ARBA" id="ARBA00022989"/>
    </source>
</evidence>
<feature type="transmembrane region" description="Helical" evidence="10">
    <location>
        <begin position="141"/>
        <end position="161"/>
    </location>
</feature>
<accession>A0AAE9YE23</accession>
<comment type="similarity">
    <text evidence="8">Belongs to the binding-protein-dependent transport system permease family. LivHM subfamily.</text>
</comment>
<feature type="transmembrane region" description="Helical" evidence="10">
    <location>
        <begin position="466"/>
        <end position="485"/>
    </location>
</feature>
<feature type="transmembrane region" description="Helical" evidence="10">
    <location>
        <begin position="34"/>
        <end position="51"/>
    </location>
</feature>
<feature type="transmembrane region" description="Helical" evidence="10">
    <location>
        <begin position="190"/>
        <end position="211"/>
    </location>
</feature>
<keyword evidence="4 10" id="KW-0812">Transmembrane</keyword>
<evidence type="ECO:0000313" key="12">
    <source>
        <dbReference type="Proteomes" id="UP001216390"/>
    </source>
</evidence>
<dbReference type="PANTHER" id="PTHR11795">
    <property type="entry name" value="BRANCHED-CHAIN AMINO ACID TRANSPORT SYSTEM PERMEASE PROTEIN LIVH"/>
    <property type="match status" value="1"/>
</dbReference>
<dbReference type="EMBL" id="CP116942">
    <property type="protein sequence ID" value="WCO66146.1"/>
    <property type="molecule type" value="Genomic_DNA"/>
</dbReference>
<evidence type="ECO:0000256" key="8">
    <source>
        <dbReference type="ARBA" id="ARBA00037998"/>
    </source>
</evidence>
<evidence type="ECO:0000256" key="3">
    <source>
        <dbReference type="ARBA" id="ARBA00022475"/>
    </source>
</evidence>
<feature type="transmembrane region" description="Helical" evidence="10">
    <location>
        <begin position="217"/>
        <end position="234"/>
    </location>
</feature>
<feature type="transmembrane region" description="Helical" evidence="10">
    <location>
        <begin position="307"/>
        <end position="327"/>
    </location>
</feature>
<dbReference type="RefSeq" id="WP_272735670.1">
    <property type="nucleotide sequence ID" value="NZ_CP116942.1"/>
</dbReference>
<proteinExistence type="inferred from homology"/>
<feature type="transmembrane region" description="Helical" evidence="10">
    <location>
        <begin position="333"/>
        <end position="353"/>
    </location>
</feature>
<keyword evidence="6 10" id="KW-1133">Transmembrane helix</keyword>
<feature type="transmembrane region" description="Helical" evidence="10">
    <location>
        <begin position="383"/>
        <end position="401"/>
    </location>
</feature>
<evidence type="ECO:0000256" key="5">
    <source>
        <dbReference type="ARBA" id="ARBA00022970"/>
    </source>
</evidence>
<keyword evidence="2" id="KW-0813">Transport</keyword>
<dbReference type="Pfam" id="PF02653">
    <property type="entry name" value="BPD_transp_2"/>
    <property type="match status" value="2"/>
</dbReference>
<dbReference type="GO" id="GO:0005886">
    <property type="term" value="C:plasma membrane"/>
    <property type="evidence" value="ECO:0007669"/>
    <property type="project" value="UniProtKB-SubCell"/>
</dbReference>
<evidence type="ECO:0000256" key="1">
    <source>
        <dbReference type="ARBA" id="ARBA00004651"/>
    </source>
</evidence>
<gene>
    <name evidence="11" type="ORF">PO878_16720</name>
</gene>
<evidence type="ECO:0000256" key="10">
    <source>
        <dbReference type="SAM" id="Phobius"/>
    </source>
</evidence>
<organism evidence="11 12">
    <name type="scientific">Iamia majanohamensis</name>
    <dbReference type="NCBI Taxonomy" id="467976"/>
    <lineage>
        <taxon>Bacteria</taxon>
        <taxon>Bacillati</taxon>
        <taxon>Actinomycetota</taxon>
        <taxon>Acidimicrobiia</taxon>
        <taxon>Acidimicrobiales</taxon>
        <taxon>Iamiaceae</taxon>
        <taxon>Iamia</taxon>
    </lineage>
</organism>
<feature type="transmembrane region" description="Helical" evidence="10">
    <location>
        <begin position="408"/>
        <end position="427"/>
    </location>
</feature>
<feature type="transmembrane region" description="Helical" evidence="10">
    <location>
        <begin position="649"/>
        <end position="668"/>
    </location>
</feature>
<evidence type="ECO:0000256" key="9">
    <source>
        <dbReference type="SAM" id="MobiDB-lite"/>
    </source>
</evidence>
<evidence type="ECO:0000256" key="2">
    <source>
        <dbReference type="ARBA" id="ARBA00022448"/>
    </source>
</evidence>
<feature type="region of interest" description="Disordered" evidence="9">
    <location>
        <begin position="717"/>
        <end position="738"/>
    </location>
</feature>
<evidence type="ECO:0000256" key="4">
    <source>
        <dbReference type="ARBA" id="ARBA00022692"/>
    </source>
</evidence>
<dbReference type="CDD" id="cd06582">
    <property type="entry name" value="TM_PBP1_LivH_like"/>
    <property type="match status" value="1"/>
</dbReference>
<feature type="transmembrane region" description="Helical" evidence="10">
    <location>
        <begin position="545"/>
        <end position="577"/>
    </location>
</feature>
<keyword evidence="3" id="KW-1003">Cell membrane</keyword>
<feature type="transmembrane region" description="Helical" evidence="10">
    <location>
        <begin position="97"/>
        <end position="115"/>
    </location>
</feature>
<feature type="transmembrane region" description="Helical" evidence="10">
    <location>
        <begin position="241"/>
        <end position="260"/>
    </location>
</feature>
<evidence type="ECO:0000313" key="11">
    <source>
        <dbReference type="EMBL" id="WCO66146.1"/>
    </source>
</evidence>
<protein>
    <submittedName>
        <fullName evidence="11">ABC transporter permease</fullName>
    </submittedName>
</protein>
<feature type="transmembrane region" description="Helical" evidence="10">
    <location>
        <begin position="266"/>
        <end position="286"/>
    </location>
</feature>
<dbReference type="InterPro" id="IPR043428">
    <property type="entry name" value="LivM-like"/>
</dbReference>
<comment type="subcellular location">
    <subcellularLocation>
        <location evidence="1">Cell membrane</location>
        <topology evidence="1">Multi-pass membrane protein</topology>
    </subcellularLocation>
</comment>
<dbReference type="Proteomes" id="UP001216390">
    <property type="component" value="Chromosome"/>
</dbReference>
<dbReference type="GO" id="GO:0015658">
    <property type="term" value="F:branched-chain amino acid transmembrane transporter activity"/>
    <property type="evidence" value="ECO:0007669"/>
    <property type="project" value="InterPro"/>
</dbReference>